<accession>A0ABD0YFG3</accession>
<dbReference type="AlphaFoldDB" id="A0ABD0YFG3"/>
<evidence type="ECO:0000313" key="2">
    <source>
        <dbReference type="Proteomes" id="UP001558652"/>
    </source>
</evidence>
<evidence type="ECO:0000313" key="1">
    <source>
        <dbReference type="EMBL" id="KAL1115804.1"/>
    </source>
</evidence>
<comment type="caution">
    <text evidence="1">The sequence shown here is derived from an EMBL/GenBank/DDBJ whole genome shotgun (WGS) entry which is preliminary data.</text>
</comment>
<dbReference type="Proteomes" id="UP001558652">
    <property type="component" value="Unassembled WGS sequence"/>
</dbReference>
<proteinExistence type="predicted"/>
<sequence>MASKRRNMNVVFVLLDTSKEATLQWTTYPYGPQANTPGDYLGDNLGDRLYNLVNGLQLTNYIMYNMTQSCSQEIFPRSDWEEREVYAVTVRSGALVECSFRRPPLRHSAALSIAE</sequence>
<name>A0ABD0YFG3_9HEMI</name>
<reference evidence="1 2" key="1">
    <citation type="submission" date="2024-07" db="EMBL/GenBank/DDBJ databases">
        <title>Chromosome-level genome assembly of the water stick insect Ranatra chinensis (Heteroptera: Nepidae).</title>
        <authorList>
            <person name="Liu X."/>
        </authorList>
    </citation>
    <scope>NUCLEOTIDE SEQUENCE [LARGE SCALE GENOMIC DNA]</scope>
    <source>
        <strain evidence="1">Cailab_2021Rc</strain>
        <tissue evidence="1">Muscle</tissue>
    </source>
</reference>
<organism evidence="1 2">
    <name type="scientific">Ranatra chinensis</name>
    <dbReference type="NCBI Taxonomy" id="642074"/>
    <lineage>
        <taxon>Eukaryota</taxon>
        <taxon>Metazoa</taxon>
        <taxon>Ecdysozoa</taxon>
        <taxon>Arthropoda</taxon>
        <taxon>Hexapoda</taxon>
        <taxon>Insecta</taxon>
        <taxon>Pterygota</taxon>
        <taxon>Neoptera</taxon>
        <taxon>Paraneoptera</taxon>
        <taxon>Hemiptera</taxon>
        <taxon>Heteroptera</taxon>
        <taxon>Panheteroptera</taxon>
        <taxon>Nepomorpha</taxon>
        <taxon>Nepidae</taxon>
        <taxon>Ranatrinae</taxon>
        <taxon>Ranatra</taxon>
    </lineage>
</organism>
<protein>
    <submittedName>
        <fullName evidence="1">Uncharacterized protein</fullName>
    </submittedName>
</protein>
<dbReference type="EMBL" id="JBFDAA010000019">
    <property type="protein sequence ID" value="KAL1115804.1"/>
    <property type="molecule type" value="Genomic_DNA"/>
</dbReference>
<gene>
    <name evidence="1" type="ORF">AAG570_006094</name>
</gene>
<keyword evidence="2" id="KW-1185">Reference proteome</keyword>